<dbReference type="GO" id="GO:0003677">
    <property type="term" value="F:DNA binding"/>
    <property type="evidence" value="ECO:0007669"/>
    <property type="project" value="InterPro"/>
</dbReference>
<dbReference type="PANTHER" id="PTHR31499:SF78">
    <property type="entry name" value="HTH MYB-TYPE DOMAIN-CONTAINING PROTEIN"/>
    <property type="match status" value="1"/>
</dbReference>
<dbReference type="STRING" id="4558.A0A1Z5S5P4"/>
<evidence type="ECO:0008006" key="6">
    <source>
        <dbReference type="Google" id="ProtNLM"/>
    </source>
</evidence>
<feature type="non-terminal residue" evidence="4">
    <location>
        <position position="1"/>
    </location>
</feature>
<feature type="non-terminal residue" evidence="4">
    <location>
        <position position="113"/>
    </location>
</feature>
<dbReference type="GO" id="GO:0003700">
    <property type="term" value="F:DNA-binding transcription factor activity"/>
    <property type="evidence" value="ECO:0007669"/>
    <property type="project" value="InterPro"/>
</dbReference>
<name>A0A1Z5S5P4_SORBI</name>
<reference evidence="5" key="2">
    <citation type="journal article" date="2018" name="Plant J.">
        <title>The Sorghum bicolor reference genome: improved assembly, gene annotations, a transcriptome atlas, and signatures of genome organization.</title>
        <authorList>
            <person name="McCormick R.F."/>
            <person name="Truong S.K."/>
            <person name="Sreedasyam A."/>
            <person name="Jenkins J."/>
            <person name="Shu S."/>
            <person name="Sims D."/>
            <person name="Kennedy M."/>
            <person name="Amirebrahimi M."/>
            <person name="Weers B.D."/>
            <person name="McKinley B."/>
            <person name="Mattison A."/>
            <person name="Morishige D.T."/>
            <person name="Grimwood J."/>
            <person name="Schmutz J."/>
            <person name="Mullet J.E."/>
        </authorList>
    </citation>
    <scope>NUCLEOTIDE SEQUENCE [LARGE SCALE GENOMIC DNA]</scope>
    <source>
        <strain evidence="5">cv. BTx623</strain>
    </source>
</reference>
<protein>
    <recommendedName>
        <fullName evidence="6">HTH myb-type domain-containing protein</fullName>
    </recommendedName>
</protein>
<dbReference type="AlphaFoldDB" id="A0A1Z5S5P4"/>
<dbReference type="NCBIfam" id="TIGR01557">
    <property type="entry name" value="myb_SHAQKYF"/>
    <property type="match status" value="1"/>
</dbReference>
<keyword evidence="5" id="KW-1185">Reference proteome</keyword>
<dbReference type="InParanoid" id="A0A1Z5S5P4"/>
<gene>
    <name evidence="4" type="ORF">SORBI_3001G150650</name>
</gene>
<dbReference type="InterPro" id="IPR006447">
    <property type="entry name" value="Myb_dom_plants"/>
</dbReference>
<evidence type="ECO:0000256" key="1">
    <source>
        <dbReference type="ARBA" id="ARBA00023015"/>
    </source>
</evidence>
<dbReference type="OMA" id="WAMQPTR"/>
<sequence>IMSNNEPAHSNDVPDMSSMAASRIIWAMQPTRSFLRWSDDLHMIFVKAVAYQGGPHDAKPAAVQKTMEAMGVRGLTIKKIKSHLQRYREKCVLGPEAPDDIPCTTSSIAAAPN</sequence>
<dbReference type="InterPro" id="IPR009057">
    <property type="entry name" value="Homeodomain-like_sf"/>
</dbReference>
<keyword evidence="1" id="KW-0805">Transcription regulation</keyword>
<evidence type="ECO:0000313" key="5">
    <source>
        <dbReference type="Proteomes" id="UP000000768"/>
    </source>
</evidence>
<evidence type="ECO:0000256" key="2">
    <source>
        <dbReference type="ARBA" id="ARBA00023163"/>
    </source>
</evidence>
<keyword evidence="2" id="KW-0804">Transcription</keyword>
<organism evidence="4 5">
    <name type="scientific">Sorghum bicolor</name>
    <name type="common">Sorghum</name>
    <name type="synonym">Sorghum vulgare</name>
    <dbReference type="NCBI Taxonomy" id="4558"/>
    <lineage>
        <taxon>Eukaryota</taxon>
        <taxon>Viridiplantae</taxon>
        <taxon>Streptophyta</taxon>
        <taxon>Embryophyta</taxon>
        <taxon>Tracheophyta</taxon>
        <taxon>Spermatophyta</taxon>
        <taxon>Magnoliopsida</taxon>
        <taxon>Liliopsida</taxon>
        <taxon>Poales</taxon>
        <taxon>Poaceae</taxon>
        <taxon>PACMAD clade</taxon>
        <taxon>Panicoideae</taxon>
        <taxon>Andropogonodae</taxon>
        <taxon>Andropogoneae</taxon>
        <taxon>Sorghinae</taxon>
        <taxon>Sorghum</taxon>
    </lineage>
</organism>
<accession>A0A1Z5S5P4</accession>
<evidence type="ECO:0000313" key="4">
    <source>
        <dbReference type="EMBL" id="OQU91251.1"/>
    </source>
</evidence>
<dbReference type="SUPFAM" id="SSF46689">
    <property type="entry name" value="Homeodomain-like"/>
    <property type="match status" value="1"/>
</dbReference>
<reference evidence="4 5" key="1">
    <citation type="journal article" date="2009" name="Nature">
        <title>The Sorghum bicolor genome and the diversification of grasses.</title>
        <authorList>
            <person name="Paterson A.H."/>
            <person name="Bowers J.E."/>
            <person name="Bruggmann R."/>
            <person name="Dubchak I."/>
            <person name="Grimwood J."/>
            <person name="Gundlach H."/>
            <person name="Haberer G."/>
            <person name="Hellsten U."/>
            <person name="Mitros T."/>
            <person name="Poliakov A."/>
            <person name="Schmutz J."/>
            <person name="Spannagl M."/>
            <person name="Tang H."/>
            <person name="Wang X."/>
            <person name="Wicker T."/>
            <person name="Bharti A.K."/>
            <person name="Chapman J."/>
            <person name="Feltus F.A."/>
            <person name="Gowik U."/>
            <person name="Grigoriev I.V."/>
            <person name="Lyons E."/>
            <person name="Maher C.A."/>
            <person name="Martis M."/>
            <person name="Narechania A."/>
            <person name="Otillar R.P."/>
            <person name="Penning B.W."/>
            <person name="Salamov A.A."/>
            <person name="Wang Y."/>
            <person name="Zhang L."/>
            <person name="Carpita N.C."/>
            <person name="Freeling M."/>
            <person name="Gingle A.R."/>
            <person name="Hash C.T."/>
            <person name="Keller B."/>
            <person name="Klein P."/>
            <person name="Kresovich S."/>
            <person name="McCann M.C."/>
            <person name="Ming R."/>
            <person name="Peterson D.G."/>
            <person name="Mehboob-ur-Rahman"/>
            <person name="Ware D."/>
            <person name="Westhoff P."/>
            <person name="Mayer K.F."/>
            <person name="Messing J."/>
            <person name="Rokhsar D.S."/>
        </authorList>
    </citation>
    <scope>NUCLEOTIDE SEQUENCE [LARGE SCALE GENOMIC DNA]</scope>
    <source>
        <strain evidence="5">cv. BTx623</strain>
    </source>
</reference>
<dbReference type="InterPro" id="IPR046955">
    <property type="entry name" value="PHR1-like"/>
</dbReference>
<dbReference type="Proteomes" id="UP000000768">
    <property type="component" value="Chromosome 1"/>
</dbReference>
<dbReference type="EMBL" id="CM000760">
    <property type="protein sequence ID" value="OQU91251.1"/>
    <property type="molecule type" value="Genomic_DNA"/>
</dbReference>
<proteinExistence type="predicted"/>
<dbReference type="Gramene" id="OQU91251">
    <property type="protein sequence ID" value="OQU91251"/>
    <property type="gene ID" value="SORBI_3001G150650"/>
</dbReference>
<keyword evidence="3" id="KW-0539">Nucleus</keyword>
<evidence type="ECO:0000256" key="3">
    <source>
        <dbReference type="ARBA" id="ARBA00023242"/>
    </source>
</evidence>
<dbReference type="PANTHER" id="PTHR31499">
    <property type="entry name" value="MYB FAMILY TRANSCRIPTION FACTOR PHL11"/>
    <property type="match status" value="1"/>
</dbReference>
<dbReference type="Gene3D" id="1.10.10.60">
    <property type="entry name" value="Homeodomain-like"/>
    <property type="match status" value="1"/>
</dbReference>